<dbReference type="PROSITE" id="PS51450">
    <property type="entry name" value="LRR"/>
    <property type="match status" value="1"/>
</dbReference>
<dbReference type="VEuPathDB" id="FungiDB:B1J91_E05786g"/>
<dbReference type="InterPro" id="IPR032675">
    <property type="entry name" value="LRR_dom_sf"/>
</dbReference>
<comment type="similarity">
    <text evidence="5">Belongs to the U2 small nuclear ribonucleoprotein A family.</text>
</comment>
<evidence type="ECO:0000313" key="9">
    <source>
        <dbReference type="Proteomes" id="UP000054886"/>
    </source>
</evidence>
<organism evidence="8 9">
    <name type="scientific">Candida glabrata</name>
    <name type="common">Yeast</name>
    <name type="synonym">Torulopsis glabrata</name>
    <dbReference type="NCBI Taxonomy" id="5478"/>
    <lineage>
        <taxon>Eukaryota</taxon>
        <taxon>Fungi</taxon>
        <taxon>Dikarya</taxon>
        <taxon>Ascomycota</taxon>
        <taxon>Saccharomycotina</taxon>
        <taxon>Saccharomycetes</taxon>
        <taxon>Saccharomycetales</taxon>
        <taxon>Saccharomycetaceae</taxon>
        <taxon>Nakaseomyces</taxon>
    </lineage>
</organism>
<protein>
    <recommendedName>
        <fullName evidence="6">U2 small nuclear ribonucleoprotein A'</fullName>
    </recommendedName>
</protein>
<comment type="caution">
    <text evidence="8">The sequence shown here is derived from an EMBL/GenBank/DDBJ whole genome shotgun (WGS) entry which is preliminary data.</text>
</comment>
<dbReference type="Proteomes" id="UP000054886">
    <property type="component" value="Unassembled WGS sequence"/>
</dbReference>
<name>A0A0W0EDI2_CANGB</name>
<dbReference type="VEuPathDB" id="FungiDB:GVI51_E05511"/>
<evidence type="ECO:0000256" key="7">
    <source>
        <dbReference type="SAM" id="MobiDB-lite"/>
    </source>
</evidence>
<proteinExistence type="inferred from homology"/>
<gene>
    <name evidence="8" type="ORF">AO440_001073</name>
</gene>
<evidence type="ECO:0000256" key="4">
    <source>
        <dbReference type="ARBA" id="ARBA00023242"/>
    </source>
</evidence>
<evidence type="ECO:0000256" key="1">
    <source>
        <dbReference type="ARBA" id="ARBA00004123"/>
    </source>
</evidence>
<dbReference type="GO" id="GO:0005686">
    <property type="term" value="C:U2 snRNP"/>
    <property type="evidence" value="ECO:0007669"/>
    <property type="project" value="EnsemblFungi"/>
</dbReference>
<evidence type="ECO:0000256" key="6">
    <source>
        <dbReference type="ARBA" id="ARBA00024238"/>
    </source>
</evidence>
<sequence length="266" mass="29792">MKFTPGAVEDAPSYYVDHDNGKYNTQKCVILRNLGLEGDDIAMPASLNHLAKPTHILDLTNNDLVFFPDLHHRDDIETLLLSKNRLMVLDAALLPSKLRSLSLAFNGIENFDALNPLSHCPSTVRDLVLIGNPICHLSEYRQRILALVPSLEVLDFKLVSQAEKAQAVKDHVAVMKKIKEDNRQIHQRKKKSPAAEVDGKNTFGRNTKSLTEAAKVTKPRDKTIEVMNTVVGKLTEEKKKKIREQLANASSMEELERLERLLTGGV</sequence>
<keyword evidence="4" id="KW-0539">Nucleus</keyword>
<dbReference type="Gene3D" id="3.80.10.10">
    <property type="entry name" value="Ribonuclease Inhibitor"/>
    <property type="match status" value="1"/>
</dbReference>
<dbReference type="VEuPathDB" id="FungiDB:CAGL0E05786g"/>
<keyword evidence="2" id="KW-0433">Leucine-rich repeat</keyword>
<keyword evidence="8" id="KW-0687">Ribonucleoprotein</keyword>
<dbReference type="PANTHER" id="PTHR10552:SF6">
    <property type="entry name" value="U2 SMALL NUCLEAR RIBONUCLEOPROTEIN A"/>
    <property type="match status" value="1"/>
</dbReference>
<dbReference type="GO" id="GO:0000398">
    <property type="term" value="P:mRNA splicing, via spliceosome"/>
    <property type="evidence" value="ECO:0007669"/>
    <property type="project" value="EnsemblFungi"/>
</dbReference>
<dbReference type="SUPFAM" id="SSF52058">
    <property type="entry name" value="L domain-like"/>
    <property type="match status" value="1"/>
</dbReference>
<keyword evidence="3" id="KW-0677">Repeat</keyword>
<dbReference type="InterPro" id="IPR001611">
    <property type="entry name" value="Leu-rich_rpt"/>
</dbReference>
<accession>A0A0W0EDI2</accession>
<dbReference type="EMBL" id="LLZZ01000143">
    <property type="protein sequence ID" value="KTA99594.1"/>
    <property type="molecule type" value="Genomic_DNA"/>
</dbReference>
<dbReference type="PANTHER" id="PTHR10552">
    <property type="entry name" value="U2 SMALL NUCLEAR RIBONUCLEOPROTEIN A"/>
    <property type="match status" value="1"/>
</dbReference>
<dbReference type="Pfam" id="PF14580">
    <property type="entry name" value="LRR_9"/>
    <property type="match status" value="1"/>
</dbReference>
<reference evidence="8 9" key="1">
    <citation type="submission" date="2015-10" db="EMBL/GenBank/DDBJ databases">
        <title>Draft genomes sequences of Candida glabrata isolates 1A, 1B, 2A, 2B, 3A and 3B.</title>
        <authorList>
            <person name="Haavelsrud O.E."/>
            <person name="Gaustad P."/>
        </authorList>
    </citation>
    <scope>NUCLEOTIDE SEQUENCE [LARGE SCALE GENOMIC DNA]</scope>
    <source>
        <strain evidence="8">910700640</strain>
    </source>
</reference>
<dbReference type="GO" id="GO:0071004">
    <property type="term" value="C:U2-type prespliceosome"/>
    <property type="evidence" value="ECO:0007669"/>
    <property type="project" value="EnsemblFungi"/>
</dbReference>
<evidence type="ECO:0000256" key="2">
    <source>
        <dbReference type="ARBA" id="ARBA00022614"/>
    </source>
</evidence>
<dbReference type="GO" id="GO:0030620">
    <property type="term" value="F:U2 snRNA binding"/>
    <property type="evidence" value="ECO:0007669"/>
    <property type="project" value="InterPro"/>
</dbReference>
<evidence type="ECO:0000256" key="3">
    <source>
        <dbReference type="ARBA" id="ARBA00022737"/>
    </source>
</evidence>
<evidence type="ECO:0000256" key="5">
    <source>
        <dbReference type="ARBA" id="ARBA00024196"/>
    </source>
</evidence>
<feature type="region of interest" description="Disordered" evidence="7">
    <location>
        <begin position="184"/>
        <end position="216"/>
    </location>
</feature>
<comment type="subcellular location">
    <subcellularLocation>
        <location evidence="1">Nucleus</location>
    </subcellularLocation>
</comment>
<evidence type="ECO:0000313" key="8">
    <source>
        <dbReference type="EMBL" id="KTA99594.1"/>
    </source>
</evidence>
<dbReference type="GO" id="GO:0000974">
    <property type="term" value="C:Prp19 complex"/>
    <property type="evidence" value="ECO:0007669"/>
    <property type="project" value="EnsemblFungi"/>
</dbReference>
<dbReference type="VEuPathDB" id="FungiDB:GWK60_E05445"/>
<dbReference type="AlphaFoldDB" id="A0A0W0EDI2"/>
<dbReference type="InterPro" id="IPR044640">
    <property type="entry name" value="RU2A"/>
</dbReference>